<gene>
    <name evidence="6" type="ORF">KIPB_002260</name>
</gene>
<dbReference type="GO" id="GO:0005886">
    <property type="term" value="C:plasma membrane"/>
    <property type="evidence" value="ECO:0007669"/>
    <property type="project" value="TreeGrafter"/>
</dbReference>
<evidence type="ECO:0000313" key="7">
    <source>
        <dbReference type="Proteomes" id="UP000265618"/>
    </source>
</evidence>
<feature type="domain" description="RING-type" evidence="5">
    <location>
        <begin position="23"/>
        <end position="74"/>
    </location>
</feature>
<sequence>MEVAVAALNADIGGGPSEVESPCCLCYDPDSDPLTMGCGHVFCLGCMTALLEGRWYGRSGARISFGFMGCPMCQSDISGHPVLDTLMAPLVTLREKVHRMATMRQQMEHGSGSVSDAIREYAYYQCHRCAEPYYGGAVECAAGSETEYNQDDLTCPRCTRLQSPTSLPDTCSSHGTDYIQWKCRYCCSMAVFFCFGTTHFCVECHNNYSKCQAAEKAGTLPPCPAGPVLNGLAGECPLGCAHPPTGSEFCMGCAECRLKEEDY</sequence>
<dbReference type="GO" id="GO:0005634">
    <property type="term" value="C:nucleus"/>
    <property type="evidence" value="ECO:0007669"/>
    <property type="project" value="TreeGrafter"/>
</dbReference>
<reference evidence="6 7" key="1">
    <citation type="journal article" date="2018" name="PLoS ONE">
        <title>The draft genome of Kipferlia bialata reveals reductive genome evolution in fornicate parasites.</title>
        <authorList>
            <person name="Tanifuji G."/>
            <person name="Takabayashi S."/>
            <person name="Kume K."/>
            <person name="Takagi M."/>
            <person name="Nakayama T."/>
            <person name="Kamikawa R."/>
            <person name="Inagaki Y."/>
            <person name="Hashimoto T."/>
        </authorList>
    </citation>
    <scope>NUCLEOTIDE SEQUENCE [LARGE SCALE GENOMIC DNA]</scope>
    <source>
        <strain evidence="6">NY0173</strain>
    </source>
</reference>
<dbReference type="PROSITE" id="PS00518">
    <property type="entry name" value="ZF_RING_1"/>
    <property type="match status" value="1"/>
</dbReference>
<dbReference type="Gene3D" id="3.30.40.10">
    <property type="entry name" value="Zinc/RING finger domain, C3HC4 (zinc finger)"/>
    <property type="match status" value="1"/>
</dbReference>
<dbReference type="InterPro" id="IPR018957">
    <property type="entry name" value="Znf_C3HC4_RING-type"/>
</dbReference>
<dbReference type="PANTHER" id="PTHR45943">
    <property type="entry name" value="E3 UBIQUITIN-PROTEIN LIGASE MYCBP2"/>
    <property type="match status" value="1"/>
</dbReference>
<keyword evidence="1" id="KW-0479">Metal-binding</keyword>
<keyword evidence="3" id="KW-0862">Zinc</keyword>
<evidence type="ECO:0000256" key="4">
    <source>
        <dbReference type="PROSITE-ProRule" id="PRU00175"/>
    </source>
</evidence>
<dbReference type="AlphaFoldDB" id="A0A9K3CPX6"/>
<dbReference type="PROSITE" id="PS50089">
    <property type="entry name" value="ZF_RING_2"/>
    <property type="match status" value="1"/>
</dbReference>
<evidence type="ECO:0000313" key="6">
    <source>
        <dbReference type="EMBL" id="GIQ81318.1"/>
    </source>
</evidence>
<evidence type="ECO:0000256" key="1">
    <source>
        <dbReference type="ARBA" id="ARBA00022723"/>
    </source>
</evidence>
<dbReference type="InterPro" id="IPR001841">
    <property type="entry name" value="Znf_RING"/>
</dbReference>
<dbReference type="SUPFAM" id="SSF57850">
    <property type="entry name" value="RING/U-box"/>
    <property type="match status" value="1"/>
</dbReference>
<dbReference type="PANTHER" id="PTHR45943:SF2">
    <property type="entry name" value="RING-TYPE DOMAIN-CONTAINING PROTEIN"/>
    <property type="match status" value="1"/>
</dbReference>
<organism evidence="6 7">
    <name type="scientific">Kipferlia bialata</name>
    <dbReference type="NCBI Taxonomy" id="797122"/>
    <lineage>
        <taxon>Eukaryota</taxon>
        <taxon>Metamonada</taxon>
        <taxon>Carpediemonas-like organisms</taxon>
        <taxon>Kipferlia</taxon>
    </lineage>
</organism>
<evidence type="ECO:0000259" key="5">
    <source>
        <dbReference type="PROSITE" id="PS50089"/>
    </source>
</evidence>
<accession>A0A9K3CPX6</accession>
<dbReference type="GO" id="GO:0008270">
    <property type="term" value="F:zinc ion binding"/>
    <property type="evidence" value="ECO:0007669"/>
    <property type="project" value="UniProtKB-KW"/>
</dbReference>
<keyword evidence="7" id="KW-1185">Reference proteome</keyword>
<evidence type="ECO:0000256" key="3">
    <source>
        <dbReference type="ARBA" id="ARBA00022833"/>
    </source>
</evidence>
<keyword evidence="2 4" id="KW-0863">Zinc-finger</keyword>
<dbReference type="GO" id="GO:0061630">
    <property type="term" value="F:ubiquitin protein ligase activity"/>
    <property type="evidence" value="ECO:0007669"/>
    <property type="project" value="TreeGrafter"/>
</dbReference>
<dbReference type="Proteomes" id="UP000265618">
    <property type="component" value="Unassembled WGS sequence"/>
</dbReference>
<proteinExistence type="predicted"/>
<dbReference type="EMBL" id="BDIP01000361">
    <property type="protein sequence ID" value="GIQ81318.1"/>
    <property type="molecule type" value="Genomic_DNA"/>
</dbReference>
<name>A0A9K3CPX6_9EUKA</name>
<dbReference type="Pfam" id="PF00097">
    <property type="entry name" value="zf-C3HC4"/>
    <property type="match status" value="1"/>
</dbReference>
<dbReference type="InterPro" id="IPR017907">
    <property type="entry name" value="Znf_RING_CS"/>
</dbReference>
<comment type="caution">
    <text evidence="6">The sequence shown here is derived from an EMBL/GenBank/DDBJ whole genome shotgun (WGS) entry which is preliminary data.</text>
</comment>
<protein>
    <recommendedName>
        <fullName evidence="5">RING-type domain-containing protein</fullName>
    </recommendedName>
</protein>
<dbReference type="OrthoDB" id="6050183at2759"/>
<evidence type="ECO:0000256" key="2">
    <source>
        <dbReference type="ARBA" id="ARBA00022771"/>
    </source>
</evidence>
<dbReference type="SMART" id="SM00184">
    <property type="entry name" value="RING"/>
    <property type="match status" value="1"/>
</dbReference>
<dbReference type="InterPro" id="IPR013083">
    <property type="entry name" value="Znf_RING/FYVE/PHD"/>
</dbReference>